<protein>
    <recommendedName>
        <fullName evidence="2">Right handed beta helix domain-containing protein</fullName>
    </recommendedName>
</protein>
<proteinExistence type="predicted"/>
<dbReference type="InterPro" id="IPR011050">
    <property type="entry name" value="Pectin_lyase_fold/virulence"/>
</dbReference>
<dbReference type="AlphaFoldDB" id="A0A3E1K8I5"/>
<organism evidence="3 4">
    <name type="scientific">Wenzhouxiangella sediminis</name>
    <dbReference type="NCBI Taxonomy" id="1792836"/>
    <lineage>
        <taxon>Bacteria</taxon>
        <taxon>Pseudomonadati</taxon>
        <taxon>Pseudomonadota</taxon>
        <taxon>Gammaproteobacteria</taxon>
        <taxon>Chromatiales</taxon>
        <taxon>Wenzhouxiangellaceae</taxon>
        <taxon>Wenzhouxiangella</taxon>
    </lineage>
</organism>
<evidence type="ECO:0000313" key="4">
    <source>
        <dbReference type="Proteomes" id="UP000260351"/>
    </source>
</evidence>
<keyword evidence="1" id="KW-0732">Signal</keyword>
<dbReference type="Proteomes" id="UP000260351">
    <property type="component" value="Unassembled WGS sequence"/>
</dbReference>
<dbReference type="Gene3D" id="2.160.20.10">
    <property type="entry name" value="Single-stranded right-handed beta-helix, Pectin lyase-like"/>
    <property type="match status" value="1"/>
</dbReference>
<dbReference type="Pfam" id="PF13229">
    <property type="entry name" value="Beta_helix"/>
    <property type="match status" value="1"/>
</dbReference>
<name>A0A3E1K8I5_9GAMM</name>
<dbReference type="RefSeq" id="WP_116650888.1">
    <property type="nucleotide sequence ID" value="NZ_QUZK01000037.1"/>
</dbReference>
<dbReference type="SUPFAM" id="SSF51126">
    <property type="entry name" value="Pectin lyase-like"/>
    <property type="match status" value="1"/>
</dbReference>
<evidence type="ECO:0000259" key="2">
    <source>
        <dbReference type="Pfam" id="PF13229"/>
    </source>
</evidence>
<dbReference type="InterPro" id="IPR006626">
    <property type="entry name" value="PbH1"/>
</dbReference>
<feature type="signal peptide" evidence="1">
    <location>
        <begin position="1"/>
        <end position="19"/>
    </location>
</feature>
<comment type="caution">
    <text evidence="3">The sequence shown here is derived from an EMBL/GenBank/DDBJ whole genome shotgun (WGS) entry which is preliminary data.</text>
</comment>
<evidence type="ECO:0000256" key="1">
    <source>
        <dbReference type="SAM" id="SignalP"/>
    </source>
</evidence>
<dbReference type="InterPro" id="IPR012334">
    <property type="entry name" value="Pectin_lyas_fold"/>
</dbReference>
<keyword evidence="4" id="KW-1185">Reference proteome</keyword>
<dbReference type="EMBL" id="QUZK01000037">
    <property type="protein sequence ID" value="RFF30287.1"/>
    <property type="molecule type" value="Genomic_DNA"/>
</dbReference>
<dbReference type="OrthoDB" id="6029529at2"/>
<accession>A0A3E1K8I5</accession>
<gene>
    <name evidence="3" type="ORF">DZC52_09430</name>
</gene>
<dbReference type="InterPro" id="IPR039448">
    <property type="entry name" value="Beta_helix"/>
</dbReference>
<evidence type="ECO:0000313" key="3">
    <source>
        <dbReference type="EMBL" id="RFF30287.1"/>
    </source>
</evidence>
<dbReference type="SMART" id="SM00710">
    <property type="entry name" value="PbH1"/>
    <property type="match status" value="4"/>
</dbReference>
<sequence length="251" mass="25885">MLRISLLVTTALAALAAHADCKPLTRFPATIDAPGRYCLDAPANVRISSGEAIFVDAGNVTLDLNGFALSNQGNADGYCPNELLDAPTVGIGITGAVANVTVRNGSVSCFGRGIEGVSACDGCSIGHTIENMNVHQSGSYGIFLDAWNATVRGNHVFRTGFARGVEFAAGIQVQGSGNAIVDNDVMSVVGENSIGIGTSNGNAALIAGNRVQQAQYGFRLFGGSAVRFRDNLTAEVSRAYVGQGVDLGNND</sequence>
<feature type="chain" id="PRO_5017535693" description="Right handed beta helix domain-containing protein" evidence="1">
    <location>
        <begin position="20"/>
        <end position="251"/>
    </location>
</feature>
<reference evidence="3 4" key="1">
    <citation type="submission" date="2018-08" db="EMBL/GenBank/DDBJ databases">
        <title>Wenzhouxiangella salilacus sp. nov., a novel bacterium isolated from a saline lake in Xinjiang Province, China.</title>
        <authorList>
            <person name="Han S."/>
        </authorList>
    </citation>
    <scope>NUCLEOTIDE SEQUENCE [LARGE SCALE GENOMIC DNA]</scope>
    <source>
        <strain evidence="3 4">XDB06</strain>
    </source>
</reference>
<feature type="domain" description="Right handed beta helix" evidence="2">
    <location>
        <begin position="94"/>
        <end position="232"/>
    </location>
</feature>